<dbReference type="SUPFAM" id="SSF54373">
    <property type="entry name" value="FAD-linked reductases, C-terminal domain"/>
    <property type="match status" value="1"/>
</dbReference>
<keyword evidence="9" id="KW-1185">Reference proteome</keyword>
<evidence type="ECO:0000256" key="1">
    <source>
        <dbReference type="ARBA" id="ARBA00001974"/>
    </source>
</evidence>
<dbReference type="AlphaFoldDB" id="S2JND3"/>
<keyword evidence="3" id="KW-0285">Flavoprotein</keyword>
<dbReference type="SUPFAM" id="SSF51971">
    <property type="entry name" value="Nucleotide-binding domain"/>
    <property type="match status" value="1"/>
</dbReference>
<dbReference type="InterPro" id="IPR006076">
    <property type="entry name" value="FAD-dep_OxRdtase"/>
</dbReference>
<dbReference type="Gene3D" id="3.40.50.720">
    <property type="entry name" value="NAD(P)-binding Rossmann-like Domain"/>
    <property type="match status" value="1"/>
</dbReference>
<organism evidence="8 9">
    <name type="scientific">Mucor circinelloides f. circinelloides (strain 1006PhL)</name>
    <name type="common">Mucormycosis agent</name>
    <name type="synonym">Calyptromyces circinelloides</name>
    <dbReference type="NCBI Taxonomy" id="1220926"/>
    <lineage>
        <taxon>Eukaryota</taxon>
        <taxon>Fungi</taxon>
        <taxon>Fungi incertae sedis</taxon>
        <taxon>Mucoromycota</taxon>
        <taxon>Mucoromycotina</taxon>
        <taxon>Mucoromycetes</taxon>
        <taxon>Mucorales</taxon>
        <taxon>Mucorineae</taxon>
        <taxon>Mucoraceae</taxon>
        <taxon>Mucor</taxon>
    </lineage>
</organism>
<evidence type="ECO:0000256" key="3">
    <source>
        <dbReference type="ARBA" id="ARBA00022630"/>
    </source>
</evidence>
<evidence type="ECO:0000256" key="2">
    <source>
        <dbReference type="ARBA" id="ARBA00006730"/>
    </source>
</evidence>
<dbReference type="GO" id="GO:0019478">
    <property type="term" value="P:D-amino acid catabolic process"/>
    <property type="evidence" value="ECO:0007669"/>
    <property type="project" value="TreeGrafter"/>
</dbReference>
<feature type="domain" description="FAD dependent oxidoreductase" evidence="7">
    <location>
        <begin position="10"/>
        <end position="342"/>
    </location>
</feature>
<evidence type="ECO:0000313" key="8">
    <source>
        <dbReference type="EMBL" id="EPB91454.1"/>
    </source>
</evidence>
<feature type="binding site" evidence="6">
    <location>
        <position position="188"/>
    </location>
    <ligand>
        <name>FAD</name>
        <dbReference type="ChEBI" id="CHEBI:57692"/>
    </ligand>
</feature>
<keyword evidence="4 6" id="KW-0274">FAD</keyword>
<dbReference type="STRING" id="1220926.S2JND3"/>
<feature type="binding site" evidence="6">
    <location>
        <position position="295"/>
    </location>
    <ligand>
        <name>D-dopa</name>
        <dbReference type="ChEBI" id="CHEBI:149689"/>
    </ligand>
</feature>
<dbReference type="PANTHER" id="PTHR11530:SF11">
    <property type="entry name" value="D-ASPARTATE OXIDASE"/>
    <property type="match status" value="1"/>
</dbReference>
<evidence type="ECO:0000256" key="5">
    <source>
        <dbReference type="ARBA" id="ARBA00023002"/>
    </source>
</evidence>
<protein>
    <recommendedName>
        <fullName evidence="7">FAD dependent oxidoreductase domain-containing protein</fullName>
    </recommendedName>
</protein>
<dbReference type="InParanoid" id="S2JND3"/>
<dbReference type="GO" id="GO:0003884">
    <property type="term" value="F:D-amino-acid oxidase activity"/>
    <property type="evidence" value="ECO:0007669"/>
    <property type="project" value="InterPro"/>
</dbReference>
<dbReference type="VEuPathDB" id="FungiDB:HMPREF1544_01777"/>
<dbReference type="OMA" id="PRVENEF"/>
<name>S2JND3_MUCC1</name>
<feature type="binding site" evidence="6">
    <location>
        <begin position="50"/>
        <end position="51"/>
    </location>
    <ligand>
        <name>FAD</name>
        <dbReference type="ChEBI" id="CHEBI:57692"/>
    </ligand>
</feature>
<evidence type="ECO:0000259" key="7">
    <source>
        <dbReference type="Pfam" id="PF01266"/>
    </source>
</evidence>
<comment type="cofactor">
    <cofactor evidence="1 6">
        <name>FAD</name>
        <dbReference type="ChEBI" id="CHEBI:57692"/>
    </cofactor>
</comment>
<proteinExistence type="inferred from homology"/>
<evidence type="ECO:0000256" key="6">
    <source>
        <dbReference type="PIRSR" id="PIRSR000189-1"/>
    </source>
</evidence>
<dbReference type="PIRSF" id="PIRSF000189">
    <property type="entry name" value="D-aa_oxidase"/>
    <property type="match status" value="1"/>
</dbReference>
<keyword evidence="5" id="KW-0560">Oxidoreductase</keyword>
<dbReference type="EMBL" id="KE123909">
    <property type="protein sequence ID" value="EPB91454.1"/>
    <property type="molecule type" value="Genomic_DNA"/>
</dbReference>
<dbReference type="Pfam" id="PF01266">
    <property type="entry name" value="DAO"/>
    <property type="match status" value="1"/>
</dbReference>
<feature type="binding site" evidence="6">
    <location>
        <position position="327"/>
    </location>
    <ligand>
        <name>D-dopa</name>
        <dbReference type="ChEBI" id="CHEBI:149689"/>
    </ligand>
</feature>
<evidence type="ECO:0000313" key="9">
    <source>
        <dbReference type="Proteomes" id="UP000014254"/>
    </source>
</evidence>
<comment type="similarity">
    <text evidence="2">Belongs to the DAMOX/DASOX family.</text>
</comment>
<gene>
    <name evidence="8" type="ORF">HMPREF1544_01777</name>
</gene>
<dbReference type="Proteomes" id="UP000014254">
    <property type="component" value="Unassembled WGS sequence"/>
</dbReference>
<evidence type="ECO:0000256" key="4">
    <source>
        <dbReference type="ARBA" id="ARBA00022827"/>
    </source>
</evidence>
<dbReference type="PANTHER" id="PTHR11530">
    <property type="entry name" value="D-AMINO ACID OXIDASE"/>
    <property type="match status" value="1"/>
</dbReference>
<dbReference type="eggNOG" id="KOG3923">
    <property type="taxonomic scope" value="Eukaryota"/>
</dbReference>
<dbReference type="Gene3D" id="3.30.9.10">
    <property type="entry name" value="D-Amino Acid Oxidase, subunit A, domain 2"/>
    <property type="match status" value="1"/>
</dbReference>
<dbReference type="OrthoDB" id="2015447at2759"/>
<feature type="binding site" evidence="6">
    <location>
        <position position="232"/>
    </location>
    <ligand>
        <name>D-dopa</name>
        <dbReference type="ChEBI" id="CHEBI:149689"/>
    </ligand>
</feature>
<reference evidence="9" key="1">
    <citation type="submission" date="2013-05" db="EMBL/GenBank/DDBJ databases">
        <title>The Genome sequence of Mucor circinelloides f. circinelloides 1006PhL.</title>
        <authorList>
            <consortium name="The Broad Institute Genomics Platform"/>
            <person name="Cuomo C."/>
            <person name="Earl A."/>
            <person name="Findley K."/>
            <person name="Lee S.C."/>
            <person name="Walker B."/>
            <person name="Young S."/>
            <person name="Zeng Q."/>
            <person name="Gargeya S."/>
            <person name="Fitzgerald M."/>
            <person name="Haas B."/>
            <person name="Abouelleil A."/>
            <person name="Allen A.W."/>
            <person name="Alvarado L."/>
            <person name="Arachchi H.M."/>
            <person name="Berlin A.M."/>
            <person name="Chapman S.B."/>
            <person name="Gainer-Dewar J."/>
            <person name="Goldberg J."/>
            <person name="Griggs A."/>
            <person name="Gujja S."/>
            <person name="Hansen M."/>
            <person name="Howarth C."/>
            <person name="Imamovic A."/>
            <person name="Ireland A."/>
            <person name="Larimer J."/>
            <person name="McCowan C."/>
            <person name="Murphy C."/>
            <person name="Pearson M."/>
            <person name="Poon T.W."/>
            <person name="Priest M."/>
            <person name="Roberts A."/>
            <person name="Saif S."/>
            <person name="Shea T."/>
            <person name="Sisk P."/>
            <person name="Sykes S."/>
            <person name="Wortman J."/>
            <person name="Nusbaum C."/>
            <person name="Birren B."/>
        </authorList>
    </citation>
    <scope>NUCLEOTIDE SEQUENCE [LARGE SCALE GENOMIC DNA]</scope>
    <source>
        <strain evidence="9">1006PhL</strain>
    </source>
</reference>
<accession>S2JND3</accession>
<dbReference type="GO" id="GO:0071949">
    <property type="term" value="F:FAD binding"/>
    <property type="evidence" value="ECO:0007669"/>
    <property type="project" value="InterPro"/>
</dbReference>
<dbReference type="GO" id="GO:0005737">
    <property type="term" value="C:cytoplasm"/>
    <property type="evidence" value="ECO:0007669"/>
    <property type="project" value="TreeGrafter"/>
</dbReference>
<sequence length="365" mass="40852">MVCNNCTLGRVTVVGAGVIGLTTALLLQQRGYEVTIVADHFPGDKDIQYTSPVAGARWKTLAPNSDLRLQRYDRVSFNFFWKLAKTYAAEAGIMVVSAYDYYQDSNPDVLNPWWRSLVPTFQKIDEKELPDHISLGYHYTTVVLINPLVYLPWLMKQYLAMGGRHKRQKIDRISDVVSDDVDIVVNCTGVRAKDLGGVMDAAIVPTRGQNVIIKAPHIRRTISVAERDSYTYVIPRCDGTVVLGTTEDTISSDPNIDTNTTNDIIKRAIECCPDLSLLHKGVDDLDVVENVVGIRPVRKGGPRVQNERYRLKSGKEVLITHNYGHGGSGYQSSWGTAQEAVRLIRQGHNALRNEAKQMRRLLSRL</sequence>
<dbReference type="InterPro" id="IPR023209">
    <property type="entry name" value="DAO"/>
</dbReference>